<comment type="caution">
    <text evidence="1">The sequence shown here is derived from an EMBL/GenBank/DDBJ whole genome shotgun (WGS) entry which is preliminary data.</text>
</comment>
<organism evidence="1 2">
    <name type="scientific">Pseudomonas savastanoi</name>
    <name type="common">Pseudomonas syringae pv. savastanoi</name>
    <dbReference type="NCBI Taxonomy" id="29438"/>
    <lineage>
        <taxon>Bacteria</taxon>
        <taxon>Pseudomonadati</taxon>
        <taxon>Pseudomonadota</taxon>
        <taxon>Gammaproteobacteria</taxon>
        <taxon>Pseudomonadales</taxon>
        <taxon>Pseudomonadaceae</taxon>
        <taxon>Pseudomonas</taxon>
    </lineage>
</organism>
<dbReference type="Proteomes" id="UP000278180">
    <property type="component" value="Unassembled WGS sequence"/>
</dbReference>
<dbReference type="AlphaFoldDB" id="A0A3M5K321"/>
<proteinExistence type="predicted"/>
<name>A0A3M5K321_PSESS</name>
<dbReference type="EMBL" id="RBTE01000210">
    <property type="protein sequence ID" value="RMT29802.1"/>
    <property type="molecule type" value="Genomic_DNA"/>
</dbReference>
<gene>
    <name evidence="1" type="ORF">ALP51_02872</name>
</gene>
<accession>A0A3M5K321</accession>
<protein>
    <submittedName>
        <fullName evidence="1">Uncharacterized protein</fullName>
    </submittedName>
</protein>
<reference evidence="1 2" key="1">
    <citation type="submission" date="2018-08" db="EMBL/GenBank/DDBJ databases">
        <title>Recombination of ecologically and evolutionarily significant loci maintains genetic cohesion in the Pseudomonas syringae species complex.</title>
        <authorList>
            <person name="Dillon M."/>
            <person name="Thakur S."/>
            <person name="Almeida R.N.D."/>
            <person name="Weir B.S."/>
            <person name="Guttman D.S."/>
        </authorList>
    </citation>
    <scope>NUCLEOTIDE SEQUENCE [LARGE SCALE GENOMIC DNA]</scope>
    <source>
        <strain evidence="1 2">ICMP 13684</strain>
    </source>
</reference>
<evidence type="ECO:0000313" key="2">
    <source>
        <dbReference type="Proteomes" id="UP000278180"/>
    </source>
</evidence>
<sequence length="94" mass="10608">MSASLGFVFFEAQRLRDGTDYLFPSTVKLLNEKFSSADAVNTLTNDSVFDDMLNVLLNEVTHKVHEMDASLEYYNDAATVRDNLHALISRADNF</sequence>
<evidence type="ECO:0000313" key="1">
    <source>
        <dbReference type="EMBL" id="RMT29802.1"/>
    </source>
</evidence>